<gene>
    <name evidence="2" type="ORF">HMPREF9445_00977</name>
</gene>
<evidence type="ECO:0000313" key="2">
    <source>
        <dbReference type="EMBL" id="EGF53193.1"/>
    </source>
</evidence>
<keyword evidence="1" id="KW-0472">Membrane</keyword>
<keyword evidence="3" id="KW-1185">Reference proteome</keyword>
<accession>A0ABP2KU53</accession>
<evidence type="ECO:0000256" key="1">
    <source>
        <dbReference type="SAM" id="Phobius"/>
    </source>
</evidence>
<protein>
    <recommendedName>
        <fullName evidence="4">Alginate O-acetyltransferase AlgI domain protein</fullName>
    </recommendedName>
</protein>
<dbReference type="EMBL" id="AFBM01000009">
    <property type="protein sequence ID" value="EGF53193.1"/>
    <property type="molecule type" value="Genomic_DNA"/>
</dbReference>
<feature type="transmembrane region" description="Helical" evidence="1">
    <location>
        <begin position="6"/>
        <end position="23"/>
    </location>
</feature>
<dbReference type="Proteomes" id="UP000010321">
    <property type="component" value="Unassembled WGS sequence"/>
</dbReference>
<keyword evidence="1" id="KW-0812">Transmembrane</keyword>
<keyword evidence="1" id="KW-1133">Transmembrane helix</keyword>
<evidence type="ECO:0000313" key="3">
    <source>
        <dbReference type="Proteomes" id="UP000010321"/>
    </source>
</evidence>
<evidence type="ECO:0008006" key="4">
    <source>
        <dbReference type="Google" id="ProtNLM"/>
    </source>
</evidence>
<comment type="caution">
    <text evidence="2">The sequence shown here is derived from an EMBL/GenBank/DDBJ whole genome shotgun (WGS) entry which is preliminary data.</text>
</comment>
<proteinExistence type="predicted"/>
<organism evidence="2 3">
    <name type="scientific">Bacteroides clarus YIT 12056</name>
    <dbReference type="NCBI Taxonomy" id="762984"/>
    <lineage>
        <taxon>Bacteria</taxon>
        <taxon>Pseudomonadati</taxon>
        <taxon>Bacteroidota</taxon>
        <taxon>Bacteroidia</taxon>
        <taxon>Bacteroidales</taxon>
        <taxon>Bacteroidaceae</taxon>
        <taxon>Bacteroides</taxon>
    </lineage>
</organism>
<feature type="transmembrane region" description="Helical" evidence="1">
    <location>
        <begin position="50"/>
        <end position="68"/>
    </location>
</feature>
<reference evidence="2 3" key="1">
    <citation type="submission" date="2011-02" db="EMBL/GenBank/DDBJ databases">
        <authorList>
            <person name="Weinstock G."/>
            <person name="Sodergren E."/>
            <person name="Clifton S."/>
            <person name="Fulton L."/>
            <person name="Fulton B."/>
            <person name="Courtney L."/>
            <person name="Fronick C."/>
            <person name="Harrison M."/>
            <person name="Strong C."/>
            <person name="Farmer C."/>
            <person name="Delahaunty K."/>
            <person name="Markovic C."/>
            <person name="Hall O."/>
            <person name="Minx P."/>
            <person name="Tomlinson C."/>
            <person name="Mitreva M."/>
            <person name="Hou S."/>
            <person name="Chen J."/>
            <person name="Wollam A."/>
            <person name="Pepin K.H."/>
            <person name="Johnson M."/>
            <person name="Bhonagiri V."/>
            <person name="Zhang X."/>
            <person name="Suruliraj S."/>
            <person name="Warren W."/>
            <person name="Chinwalla A."/>
            <person name="Mardis E.R."/>
            <person name="Wilson R.K."/>
        </authorList>
    </citation>
    <scope>NUCLEOTIDE SEQUENCE [LARGE SCALE GENOMIC DNA]</scope>
    <source>
        <strain evidence="2 3">YIT 12056</strain>
    </source>
</reference>
<sequence length="82" mass="9969">MLFNSLEFLIFLPVVFILYWFVFKPLRWQNLFIVISSYIFYGWWNWHFLLLIAFTSFCSYLSGVIIQYDRQNGGGMQSVMQY</sequence>
<name>A0ABP2KU53_9BACE</name>